<dbReference type="GO" id="GO:0016671">
    <property type="term" value="F:oxidoreductase activity, acting on a sulfur group of donors, disulfide as acceptor"/>
    <property type="evidence" value="ECO:0007669"/>
    <property type="project" value="InterPro"/>
</dbReference>
<dbReference type="Proteomes" id="UP000320762">
    <property type="component" value="Unassembled WGS sequence"/>
</dbReference>
<evidence type="ECO:0000256" key="2">
    <source>
        <dbReference type="ARBA" id="ARBA00005679"/>
    </source>
</evidence>
<evidence type="ECO:0000256" key="3">
    <source>
        <dbReference type="ARBA" id="ARBA00022525"/>
    </source>
</evidence>
<organism evidence="7 8">
    <name type="scientific">Schizophyllum amplum</name>
    <dbReference type="NCBI Taxonomy" id="97359"/>
    <lineage>
        <taxon>Eukaryota</taxon>
        <taxon>Fungi</taxon>
        <taxon>Dikarya</taxon>
        <taxon>Basidiomycota</taxon>
        <taxon>Agaricomycotina</taxon>
        <taxon>Agaricomycetes</taxon>
        <taxon>Agaricomycetidae</taxon>
        <taxon>Agaricales</taxon>
        <taxon>Schizophyllaceae</taxon>
        <taxon>Schizophyllum</taxon>
    </lineage>
</organism>
<comment type="caution">
    <text evidence="7">The sequence shown here is derived from an EMBL/GenBank/DDBJ whole genome shotgun (WGS) entry which is preliminary data.</text>
</comment>
<dbReference type="AlphaFoldDB" id="A0A550CRZ6"/>
<dbReference type="InterPro" id="IPR004911">
    <property type="entry name" value="Interferon-induced_GILT"/>
</dbReference>
<keyword evidence="5" id="KW-0325">Glycoprotein</keyword>
<dbReference type="PANTHER" id="PTHR13234">
    <property type="entry name" value="GAMMA-INTERFERON INDUCIBLE LYSOSOMAL THIOL REDUCTASE GILT"/>
    <property type="match status" value="1"/>
</dbReference>
<evidence type="ECO:0008006" key="9">
    <source>
        <dbReference type="Google" id="ProtNLM"/>
    </source>
</evidence>
<protein>
    <recommendedName>
        <fullName evidence="9">Gamma interferon inducible lysosomal thiol reductase-domain-containing protein</fullName>
    </recommendedName>
</protein>
<comment type="similarity">
    <text evidence="2">Belongs to the GILT family.</text>
</comment>
<accession>A0A550CRZ6</accession>
<keyword evidence="4 6" id="KW-0732">Signal</keyword>
<dbReference type="STRING" id="97359.A0A550CRZ6"/>
<sequence length="227" mass="24724">MHKLLIPVAVAASLGAASPATWSGQTPLVLDDDVKVPVELGVMSKCPDALACENIFDQVIPKVGTKMELDLLYIGKLDASDVEFGVKCMHGPEECAGNVQQLCVKKYAPDQWWSFVHCQNYQGRSKIGQPDIALKCAKIAKIDWEESGVGKCAGLDGSGKGQEGVLMLQESVKVAETLDIQKSCTVRINGESVCIRDGTWKECENGHTVNDFVRQINSAYDRLNRLV</sequence>
<dbReference type="Pfam" id="PF03227">
    <property type="entry name" value="GILT"/>
    <property type="match status" value="1"/>
</dbReference>
<evidence type="ECO:0000313" key="7">
    <source>
        <dbReference type="EMBL" id="TRM67553.1"/>
    </source>
</evidence>
<dbReference type="GO" id="GO:0005576">
    <property type="term" value="C:extracellular region"/>
    <property type="evidence" value="ECO:0007669"/>
    <property type="project" value="UniProtKB-SubCell"/>
</dbReference>
<reference evidence="7 8" key="1">
    <citation type="journal article" date="2019" name="New Phytol.">
        <title>Comparative genomics reveals unique wood-decay strategies and fruiting body development in the Schizophyllaceae.</title>
        <authorList>
            <person name="Almasi E."/>
            <person name="Sahu N."/>
            <person name="Krizsan K."/>
            <person name="Balint B."/>
            <person name="Kovacs G.M."/>
            <person name="Kiss B."/>
            <person name="Cseklye J."/>
            <person name="Drula E."/>
            <person name="Henrissat B."/>
            <person name="Nagy I."/>
            <person name="Chovatia M."/>
            <person name="Adam C."/>
            <person name="LaButti K."/>
            <person name="Lipzen A."/>
            <person name="Riley R."/>
            <person name="Grigoriev I.V."/>
            <person name="Nagy L.G."/>
        </authorList>
    </citation>
    <scope>NUCLEOTIDE SEQUENCE [LARGE SCALE GENOMIC DNA]</scope>
    <source>
        <strain evidence="7 8">NL-1724</strain>
    </source>
</reference>
<proteinExistence type="inferred from homology"/>
<keyword evidence="3" id="KW-0964">Secreted</keyword>
<name>A0A550CRZ6_9AGAR</name>
<dbReference type="PANTHER" id="PTHR13234:SF8">
    <property type="entry name" value="GAMMA-INTERFERON-INDUCIBLE LYSOSOMAL THIOL REDUCTASE"/>
    <property type="match status" value="1"/>
</dbReference>
<evidence type="ECO:0000256" key="1">
    <source>
        <dbReference type="ARBA" id="ARBA00004613"/>
    </source>
</evidence>
<comment type="subcellular location">
    <subcellularLocation>
        <location evidence="1">Secreted</location>
    </subcellularLocation>
</comment>
<keyword evidence="8" id="KW-1185">Reference proteome</keyword>
<feature type="chain" id="PRO_5021782550" description="Gamma interferon inducible lysosomal thiol reductase-domain-containing protein" evidence="6">
    <location>
        <begin position="20"/>
        <end position="227"/>
    </location>
</feature>
<evidence type="ECO:0000256" key="4">
    <source>
        <dbReference type="ARBA" id="ARBA00022729"/>
    </source>
</evidence>
<feature type="signal peptide" evidence="6">
    <location>
        <begin position="1"/>
        <end position="19"/>
    </location>
</feature>
<dbReference type="EMBL" id="VDMD01000002">
    <property type="protein sequence ID" value="TRM67553.1"/>
    <property type="molecule type" value="Genomic_DNA"/>
</dbReference>
<evidence type="ECO:0000256" key="6">
    <source>
        <dbReference type="SAM" id="SignalP"/>
    </source>
</evidence>
<dbReference type="OrthoDB" id="958254at2759"/>
<gene>
    <name evidence="7" type="ORF">BD626DRAFT_554667</name>
</gene>
<evidence type="ECO:0000313" key="8">
    <source>
        <dbReference type="Proteomes" id="UP000320762"/>
    </source>
</evidence>
<evidence type="ECO:0000256" key="5">
    <source>
        <dbReference type="ARBA" id="ARBA00023180"/>
    </source>
</evidence>